<dbReference type="PROSITE" id="PS51186">
    <property type="entry name" value="GNAT"/>
    <property type="match status" value="1"/>
</dbReference>
<dbReference type="Gene3D" id="3.40.630.30">
    <property type="match status" value="1"/>
</dbReference>
<evidence type="ECO:0000313" key="2">
    <source>
        <dbReference type="EMBL" id="MBD2722925.1"/>
    </source>
</evidence>
<dbReference type="CDD" id="cd04301">
    <property type="entry name" value="NAT_SF"/>
    <property type="match status" value="1"/>
</dbReference>
<evidence type="ECO:0000259" key="1">
    <source>
        <dbReference type="PROSITE" id="PS51186"/>
    </source>
</evidence>
<dbReference type="InterPro" id="IPR016181">
    <property type="entry name" value="Acyl_CoA_acyltransferase"/>
</dbReference>
<reference evidence="2 3" key="1">
    <citation type="submission" date="2020-09" db="EMBL/GenBank/DDBJ databases">
        <authorList>
            <person name="Kim M.K."/>
        </authorList>
    </citation>
    <scope>NUCLEOTIDE SEQUENCE [LARGE SCALE GENOMIC DNA]</scope>
    <source>
        <strain evidence="2 3">BT189</strain>
    </source>
</reference>
<gene>
    <name evidence="2" type="ORF">IC234_12390</name>
</gene>
<dbReference type="EMBL" id="JACXAC010000004">
    <property type="protein sequence ID" value="MBD2722925.1"/>
    <property type="molecule type" value="Genomic_DNA"/>
</dbReference>
<dbReference type="Proteomes" id="UP000606003">
    <property type="component" value="Unassembled WGS sequence"/>
</dbReference>
<dbReference type="SUPFAM" id="SSF55729">
    <property type="entry name" value="Acyl-CoA N-acyltransferases (Nat)"/>
    <property type="match status" value="1"/>
</dbReference>
<protein>
    <submittedName>
        <fullName evidence="2">GNAT family N-acetyltransferase</fullName>
    </submittedName>
</protein>
<comment type="caution">
    <text evidence="2">The sequence shown here is derived from an EMBL/GenBank/DDBJ whole genome shotgun (WGS) entry which is preliminary data.</text>
</comment>
<dbReference type="RefSeq" id="WP_190925041.1">
    <property type="nucleotide sequence ID" value="NZ_JACXAC010000004.1"/>
</dbReference>
<dbReference type="Pfam" id="PF00583">
    <property type="entry name" value="Acetyltransf_1"/>
    <property type="match status" value="1"/>
</dbReference>
<evidence type="ECO:0000313" key="3">
    <source>
        <dbReference type="Proteomes" id="UP000606003"/>
    </source>
</evidence>
<dbReference type="InterPro" id="IPR000182">
    <property type="entry name" value="GNAT_dom"/>
</dbReference>
<proteinExistence type="predicted"/>
<feature type="domain" description="N-acetyltransferase" evidence="1">
    <location>
        <begin position="5"/>
        <end position="139"/>
    </location>
</feature>
<sequence>MPSAVAIRPIAPAATYALRHQVLWPDKPLEYVKLADDHAGHHFGAFRRGELVAVISLFVTGAEARFRKFATRPDCQRQGVGSALLRRTFTEAQRLGARHIWCDARQDSAGFYARFGLRPEGEIFYKGPIPYVRMAGQLQELAGHEADGNPA</sequence>
<name>A0ABR8JSH8_9BACT</name>
<accession>A0ABR8JSH8</accession>
<keyword evidence="3" id="KW-1185">Reference proteome</keyword>
<organism evidence="2 3">
    <name type="scientific">Hymenobacter armeniacus</name>
    <dbReference type="NCBI Taxonomy" id="2771358"/>
    <lineage>
        <taxon>Bacteria</taxon>
        <taxon>Pseudomonadati</taxon>
        <taxon>Bacteroidota</taxon>
        <taxon>Cytophagia</taxon>
        <taxon>Cytophagales</taxon>
        <taxon>Hymenobacteraceae</taxon>
        <taxon>Hymenobacter</taxon>
    </lineage>
</organism>